<dbReference type="Pfam" id="PF00596">
    <property type="entry name" value="Aldolase_II"/>
    <property type="match status" value="1"/>
</dbReference>
<feature type="domain" description="Class II aldolase/adducin N-terminal" evidence="4">
    <location>
        <begin position="9"/>
        <end position="211"/>
    </location>
</feature>
<dbReference type="PANTHER" id="PTHR43669">
    <property type="entry name" value="5-KETO-D-GLUCONATE 5-REDUCTASE"/>
    <property type="match status" value="1"/>
</dbReference>
<feature type="region of interest" description="Disordered" evidence="3">
    <location>
        <begin position="19"/>
        <end position="38"/>
    </location>
</feature>
<keyword evidence="2" id="KW-0560">Oxidoreductase</keyword>
<keyword evidence="6" id="KW-1185">Reference proteome</keyword>
<dbReference type="PANTHER" id="PTHR43669:SF8">
    <property type="entry name" value="SHORT-CHAIN TYPE DEHYDROGENASE_REDUCTASE-RELATED"/>
    <property type="match status" value="1"/>
</dbReference>
<evidence type="ECO:0000256" key="2">
    <source>
        <dbReference type="ARBA" id="ARBA00023002"/>
    </source>
</evidence>
<evidence type="ECO:0000313" key="5">
    <source>
        <dbReference type="EMBL" id="GGZ43768.1"/>
    </source>
</evidence>
<dbReference type="NCBIfam" id="TIGR02632">
    <property type="entry name" value="RhaD_aldol-ADH"/>
    <property type="match status" value="1"/>
</dbReference>
<comment type="caution">
    <text evidence="5">The sequence shown here is derived from an EMBL/GenBank/DDBJ whole genome shotgun (WGS) entry which is preliminary data.</text>
</comment>
<comment type="similarity">
    <text evidence="1">Belongs to the short-chain dehydrogenases/reductases (SDR) family.</text>
</comment>
<evidence type="ECO:0000259" key="4">
    <source>
        <dbReference type="SMART" id="SM01007"/>
    </source>
</evidence>
<proteinExistence type="inferred from homology"/>
<sequence>MAFHPEAAALLARSHRLGSDPRNTNYAGGNASAKGVAPDPVTGDDVELMWVKGSGGDLGTLTAEGLAVLRLDRLRALRGVYAGEEREDEMVAAFDYCLHGKGGAAPSIDTAMHGLVDAPHVDHLHPDSGIALACAADGEKLTADCFGDTVAWVPWRRPGFQLGLDIAAVKAANPEAIGCVLGGHGITAWGTTSEECEANALRIIRTAETFLAEHGRPEPFGPVTEGYEALPEGDRRARAAALAPYVRALASRDHAQVGHFDDSEAVLDFLARAEHPRLAALGTSCPDHFLRTKVRPLVLDLPPTVELTEAISRLDELHTAYREEYAAYYTRHAEPGSPPMRGADPAIVLIPGVGMFSFGKDKQTARVAGEFYLNAINVMRGAEAVSSYAPIEESEKFRIEYWALEEAKLRRMPPPKPLATRVALVTGAGSGIGKAIARRLVAEGACVVVADLDAASGAAVAEELGGPDRAVAVTVDVTSEEQVAGAFAAASLAFGGVDLVVNNAGISISKPLAETTVRDWDLQHAIMARGSFLVAREAARVMRAQGLGGDLVYIASKNAVFAGPNNVAYSAAKADQAHQVRLLAAELGSDGIRVNGVNPDGVVRGSGIFAGGWGAQRAATYGIEEEKLGEFYAQRTLLKREVLPEHVANAVFALTGGELTHTTGLHIPVDAGVAGAFLR</sequence>
<gene>
    <name evidence="5" type="ORF">GCM10010328_17450</name>
</gene>
<evidence type="ECO:0000313" key="6">
    <source>
        <dbReference type="Proteomes" id="UP000624183"/>
    </source>
</evidence>
<dbReference type="NCBIfam" id="NF006189">
    <property type="entry name" value="PRK08324.1-3"/>
    <property type="match status" value="1"/>
</dbReference>
<accession>A0ABQ3BG27</accession>
<dbReference type="InterPro" id="IPR036291">
    <property type="entry name" value="NAD(P)-bd_dom_sf"/>
</dbReference>
<protein>
    <submittedName>
        <fullName evidence="5">Short-chain dehydrogenase</fullName>
    </submittedName>
</protein>
<dbReference type="Proteomes" id="UP000624183">
    <property type="component" value="Unassembled WGS sequence"/>
</dbReference>
<dbReference type="EMBL" id="BMUW01000002">
    <property type="protein sequence ID" value="GGZ43768.1"/>
    <property type="molecule type" value="Genomic_DNA"/>
</dbReference>
<dbReference type="NCBIfam" id="NF006188">
    <property type="entry name" value="PRK08324.1-1"/>
    <property type="match status" value="1"/>
</dbReference>
<dbReference type="SUPFAM" id="SSF53639">
    <property type="entry name" value="AraD/HMP-PK domain-like"/>
    <property type="match status" value="1"/>
</dbReference>
<dbReference type="SMART" id="SM01007">
    <property type="entry name" value="Aldolase_II"/>
    <property type="match status" value="1"/>
</dbReference>
<dbReference type="InterPro" id="IPR001303">
    <property type="entry name" value="Aldolase_II/adducin_N"/>
</dbReference>
<dbReference type="InterPro" id="IPR013454">
    <property type="entry name" value="Bifunc_RhaD/ADH"/>
</dbReference>
<dbReference type="CDD" id="cd08943">
    <property type="entry name" value="R1PA_ADH_SDR_c"/>
    <property type="match status" value="1"/>
</dbReference>
<name>A0ABQ3BG27_9ACTN</name>
<organism evidence="5 6">
    <name type="scientific">Streptomyces rubiginosohelvolus</name>
    <dbReference type="NCBI Taxonomy" id="67362"/>
    <lineage>
        <taxon>Bacteria</taxon>
        <taxon>Bacillati</taxon>
        <taxon>Actinomycetota</taxon>
        <taxon>Actinomycetes</taxon>
        <taxon>Kitasatosporales</taxon>
        <taxon>Streptomycetaceae</taxon>
        <taxon>Streptomyces</taxon>
    </lineage>
</organism>
<evidence type="ECO:0000256" key="3">
    <source>
        <dbReference type="SAM" id="MobiDB-lite"/>
    </source>
</evidence>
<dbReference type="InterPro" id="IPR036409">
    <property type="entry name" value="Aldolase_II/adducin_N_sf"/>
</dbReference>
<evidence type="ECO:0000256" key="1">
    <source>
        <dbReference type="ARBA" id="ARBA00006484"/>
    </source>
</evidence>
<dbReference type="InterPro" id="IPR002347">
    <property type="entry name" value="SDR_fam"/>
</dbReference>
<dbReference type="Pfam" id="PF13561">
    <property type="entry name" value="adh_short_C2"/>
    <property type="match status" value="1"/>
</dbReference>
<dbReference type="SUPFAM" id="SSF51735">
    <property type="entry name" value="NAD(P)-binding Rossmann-fold domains"/>
    <property type="match status" value="1"/>
</dbReference>
<reference evidence="6" key="1">
    <citation type="journal article" date="2019" name="Int. J. Syst. Evol. Microbiol.">
        <title>The Global Catalogue of Microorganisms (GCM) 10K type strain sequencing project: providing services to taxonomists for standard genome sequencing and annotation.</title>
        <authorList>
            <consortium name="The Broad Institute Genomics Platform"/>
            <consortium name="The Broad Institute Genome Sequencing Center for Infectious Disease"/>
            <person name="Wu L."/>
            <person name="Ma J."/>
        </authorList>
    </citation>
    <scope>NUCLEOTIDE SEQUENCE [LARGE SCALE GENOMIC DNA]</scope>
    <source>
        <strain evidence="6">JCM 4602</strain>
    </source>
</reference>
<dbReference type="Gene3D" id="3.40.225.10">
    <property type="entry name" value="Class II aldolase/adducin N-terminal domain"/>
    <property type="match status" value="1"/>
</dbReference>
<dbReference type="PRINTS" id="PR00080">
    <property type="entry name" value="SDRFAMILY"/>
</dbReference>
<dbReference type="PRINTS" id="PR00081">
    <property type="entry name" value="GDHRDH"/>
</dbReference>
<dbReference type="Gene3D" id="3.40.50.720">
    <property type="entry name" value="NAD(P)-binding Rossmann-like Domain"/>
    <property type="match status" value="1"/>
</dbReference>